<accession>X5MMN1</accession>
<keyword evidence="4 5" id="KW-0274">FAD</keyword>
<evidence type="ECO:0000259" key="8">
    <source>
        <dbReference type="Pfam" id="PF02771"/>
    </source>
</evidence>
<dbReference type="InterPro" id="IPR006091">
    <property type="entry name" value="Acyl-CoA_Oxase/DH_mid-dom"/>
</dbReference>
<dbReference type="SUPFAM" id="SSF47203">
    <property type="entry name" value="Acyl-CoA dehydrogenase C-terminal domain-like"/>
    <property type="match status" value="1"/>
</dbReference>
<feature type="domain" description="Acyl-CoA dehydrogenase/oxidase N-terminal" evidence="8">
    <location>
        <begin position="12"/>
        <end position="121"/>
    </location>
</feature>
<dbReference type="PANTHER" id="PTHR43884">
    <property type="entry name" value="ACYL-COA DEHYDROGENASE"/>
    <property type="match status" value="1"/>
</dbReference>
<dbReference type="PIRSF" id="PIRSF016578">
    <property type="entry name" value="HsaA"/>
    <property type="match status" value="1"/>
</dbReference>
<feature type="domain" description="Acyl-CoA oxidase/dehydrogenase middle" evidence="7">
    <location>
        <begin position="125"/>
        <end position="220"/>
    </location>
</feature>
<dbReference type="STRING" id="1458461.BN1012_Phect1152"/>
<dbReference type="InterPro" id="IPR009100">
    <property type="entry name" value="AcylCoA_DH/oxidase_NM_dom_sf"/>
</dbReference>
<dbReference type="Gene3D" id="1.20.140.10">
    <property type="entry name" value="Butyryl-CoA Dehydrogenase, subunit A, domain 3"/>
    <property type="match status" value="1"/>
</dbReference>
<dbReference type="Gene3D" id="1.10.540.10">
    <property type="entry name" value="Acyl-CoA dehydrogenase/oxidase, N-terminal domain"/>
    <property type="match status" value="1"/>
</dbReference>
<keyword evidence="3 5" id="KW-0285">Flavoprotein</keyword>
<dbReference type="InterPro" id="IPR037069">
    <property type="entry name" value="AcylCoA_DH/ox_N_sf"/>
</dbReference>
<comment type="cofactor">
    <cofactor evidence="1 5">
        <name>FAD</name>
        <dbReference type="ChEBI" id="CHEBI:57692"/>
    </cofactor>
</comment>
<dbReference type="KEGG" id="pect:BN1012_Phect1152"/>
<dbReference type="GO" id="GO:0050660">
    <property type="term" value="F:flavin adenine dinucleotide binding"/>
    <property type="evidence" value="ECO:0007669"/>
    <property type="project" value="InterPro"/>
</dbReference>
<gene>
    <name evidence="9" type="ORF">BN1012_Phect1152</name>
</gene>
<name>X5MMN1_9HYPH</name>
<evidence type="ECO:0000256" key="5">
    <source>
        <dbReference type="RuleBase" id="RU362125"/>
    </source>
</evidence>
<comment type="similarity">
    <text evidence="2 5">Belongs to the acyl-CoA dehydrogenase family.</text>
</comment>
<evidence type="ECO:0000313" key="10">
    <source>
        <dbReference type="Proteomes" id="UP000032160"/>
    </source>
</evidence>
<evidence type="ECO:0000259" key="6">
    <source>
        <dbReference type="Pfam" id="PF00441"/>
    </source>
</evidence>
<keyword evidence="5 9" id="KW-0560">Oxidoreductase</keyword>
<dbReference type="SUPFAM" id="SSF56645">
    <property type="entry name" value="Acyl-CoA dehydrogenase NM domain-like"/>
    <property type="match status" value="1"/>
</dbReference>
<evidence type="ECO:0000313" key="9">
    <source>
        <dbReference type="EMBL" id="CDO59366.1"/>
    </source>
</evidence>
<reference evidence="9 10" key="1">
    <citation type="journal article" date="2014" name="Front. Genet.">
        <title>Genome and metabolic network of "Candidatus Phaeomarinobacter ectocarpi" Ec32, a new candidate genus of Alphaproteobacteria frequently associated with brown algae.</title>
        <authorList>
            <person name="Dittami S.M."/>
            <person name="Barbeyron T."/>
            <person name="Boyen C."/>
            <person name="Cambefort J."/>
            <person name="Collet G."/>
            <person name="Delage L."/>
            <person name="Gobet A."/>
            <person name="Groisillier A."/>
            <person name="Leblanc C."/>
            <person name="Michel G."/>
            <person name="Scornet D."/>
            <person name="Siegel A."/>
            <person name="Tapia J.E."/>
            <person name="Tonon T."/>
        </authorList>
    </citation>
    <scope>NUCLEOTIDE SEQUENCE [LARGE SCALE GENOMIC DNA]</scope>
    <source>
        <strain evidence="9 10">Ec32</strain>
    </source>
</reference>
<dbReference type="EC" id="1.3.8.1" evidence="9"/>
<dbReference type="GO" id="GO:0016937">
    <property type="term" value="F:short-chain fatty acyl-CoA dehydrogenase activity"/>
    <property type="evidence" value="ECO:0007669"/>
    <property type="project" value="UniProtKB-EC"/>
</dbReference>
<keyword evidence="10" id="KW-1185">Reference proteome</keyword>
<protein>
    <submittedName>
        <fullName evidence="9">Butyryl-CoA dehydrogenase</fullName>
        <ecNumber evidence="9">1.3.8.1</ecNumber>
    </submittedName>
</protein>
<dbReference type="HOGENOM" id="CLU_018204_0_2_5"/>
<dbReference type="InterPro" id="IPR046373">
    <property type="entry name" value="Acyl-CoA_Oxase/DH_mid-dom_sf"/>
</dbReference>
<evidence type="ECO:0000256" key="4">
    <source>
        <dbReference type="ARBA" id="ARBA00022827"/>
    </source>
</evidence>
<feature type="domain" description="Acyl-CoA dehydrogenase/oxidase C-terminal" evidence="6">
    <location>
        <begin position="235"/>
        <end position="384"/>
    </location>
</feature>
<evidence type="ECO:0000256" key="1">
    <source>
        <dbReference type="ARBA" id="ARBA00001974"/>
    </source>
</evidence>
<evidence type="ECO:0000256" key="2">
    <source>
        <dbReference type="ARBA" id="ARBA00009347"/>
    </source>
</evidence>
<dbReference type="InterPro" id="IPR013786">
    <property type="entry name" value="AcylCoA_DH/ox_N"/>
</dbReference>
<organism evidence="9 10">
    <name type="scientific">Candidatus Phaeomarinibacter ectocarpi</name>
    <dbReference type="NCBI Taxonomy" id="1458461"/>
    <lineage>
        <taxon>Bacteria</taxon>
        <taxon>Pseudomonadati</taxon>
        <taxon>Pseudomonadota</taxon>
        <taxon>Alphaproteobacteria</taxon>
        <taxon>Hyphomicrobiales</taxon>
        <taxon>Parvibaculaceae</taxon>
        <taxon>Candidatus Phaeomarinibacter</taxon>
    </lineage>
</organism>
<sequence>MQTYIDEPEHVGMLRDTLKRFVEEKAPREKRREWDKAHQFPRDVFAELAKLGICGLTIPEENGGAGVDLVAAVAAIEELAQAGAFLAGPFIHAAFYGGANVAENGSDAQKAQMLPKLAAGEMFFAYGLSEPDVGGDLPSVKTRARMDGDEIVINGSKRWCTGADFADVIYCLVNSDPDGKKYKNLSVVLIPTDAPGVTMQPIEHANLRYTLSSDVYFDDVRVPASCVLGGPEKWNKGWGQLAGKTLDVEKIEITAVAFGLARAAVEEAWQYAQEREQFGRVISGHQSVRHALVDARTKLQACRHMLYHAVWLAQEDRPCSVETSMAKLFIGDTAVEIALLCQRVMGAYALSDAYDMERHVRDILGMPIVGGSSNMQRNNIAARLGLPE</sequence>
<dbReference type="PATRIC" id="fig|1458461.3.peg.1152"/>
<proteinExistence type="inferred from homology"/>
<dbReference type="Pfam" id="PF02771">
    <property type="entry name" value="Acyl-CoA_dh_N"/>
    <property type="match status" value="1"/>
</dbReference>
<dbReference type="Gene3D" id="2.40.110.10">
    <property type="entry name" value="Butyryl-CoA Dehydrogenase, subunit A, domain 2"/>
    <property type="match status" value="1"/>
</dbReference>
<dbReference type="Proteomes" id="UP000032160">
    <property type="component" value="Chromosome I"/>
</dbReference>
<dbReference type="InterPro" id="IPR009075">
    <property type="entry name" value="AcylCo_DH/oxidase_C"/>
</dbReference>
<dbReference type="PANTHER" id="PTHR43884:SF12">
    <property type="entry name" value="ISOVALERYL-COA DEHYDROGENASE, MITOCHONDRIAL-RELATED"/>
    <property type="match status" value="1"/>
</dbReference>
<dbReference type="EMBL" id="HG966617">
    <property type="protein sequence ID" value="CDO59366.1"/>
    <property type="molecule type" value="Genomic_DNA"/>
</dbReference>
<dbReference type="AlphaFoldDB" id="X5MMN1"/>
<dbReference type="Pfam" id="PF00441">
    <property type="entry name" value="Acyl-CoA_dh_1"/>
    <property type="match status" value="1"/>
</dbReference>
<evidence type="ECO:0000259" key="7">
    <source>
        <dbReference type="Pfam" id="PF02770"/>
    </source>
</evidence>
<evidence type="ECO:0000256" key="3">
    <source>
        <dbReference type="ARBA" id="ARBA00022630"/>
    </source>
</evidence>
<dbReference type="InterPro" id="IPR036250">
    <property type="entry name" value="AcylCo_DH-like_C"/>
</dbReference>
<dbReference type="Pfam" id="PF02770">
    <property type="entry name" value="Acyl-CoA_dh_M"/>
    <property type="match status" value="1"/>
</dbReference>